<name>A0A9W7CNG2_9STRA</name>
<reference evidence="2" key="1">
    <citation type="submission" date="2023-04" db="EMBL/GenBank/DDBJ databases">
        <title>Phytophthora lilii NBRC 32176.</title>
        <authorList>
            <person name="Ichikawa N."/>
            <person name="Sato H."/>
            <person name="Tonouchi N."/>
        </authorList>
    </citation>
    <scope>NUCLEOTIDE SEQUENCE</scope>
    <source>
        <strain evidence="2">NBRC 32176</strain>
    </source>
</reference>
<dbReference type="Proteomes" id="UP001165083">
    <property type="component" value="Unassembled WGS sequence"/>
</dbReference>
<organism evidence="2 3">
    <name type="scientific">Phytophthora lilii</name>
    <dbReference type="NCBI Taxonomy" id="2077276"/>
    <lineage>
        <taxon>Eukaryota</taxon>
        <taxon>Sar</taxon>
        <taxon>Stramenopiles</taxon>
        <taxon>Oomycota</taxon>
        <taxon>Peronosporomycetes</taxon>
        <taxon>Peronosporales</taxon>
        <taxon>Peronosporaceae</taxon>
        <taxon>Phytophthora</taxon>
    </lineage>
</organism>
<sequence length="311" mass="36059">MSIRDLTMELRDPIRPFKCPIDKITLYLAKQNGRWLRIDKRDVSLLMRGELPDSMRAVMNESNKLDPQCRVSCFPFRDARDPRWKDEIHVIMDPPEYIKRRYRAQREADRHTLQKRSPRERVARSKKVTPGVIYLARKAPSHGEANETNVEAQGDSNSLFPIGDQATSMWLMSRDHDVNAFMRGGNHELKDDRNRLMPRRAIANYLLPTTVDGAFHVLVFDVPEYVKEDLRAAAGKENLYDEIKNAEGLYVHQFSCLQKTFVVVNTNFLGAVLLQAGRLSFWRSFWDLYCTCRVPTLYEASLTTSLTTNEF</sequence>
<feature type="region of interest" description="Disordered" evidence="1">
    <location>
        <begin position="104"/>
        <end position="126"/>
    </location>
</feature>
<feature type="compositionally biased region" description="Basic and acidic residues" evidence="1">
    <location>
        <begin position="104"/>
        <end position="123"/>
    </location>
</feature>
<evidence type="ECO:0000313" key="3">
    <source>
        <dbReference type="Proteomes" id="UP001165083"/>
    </source>
</evidence>
<protein>
    <submittedName>
        <fullName evidence="2">Unnamed protein product</fullName>
    </submittedName>
</protein>
<dbReference type="EMBL" id="BSXW01001020">
    <property type="protein sequence ID" value="GMF32838.1"/>
    <property type="molecule type" value="Genomic_DNA"/>
</dbReference>
<dbReference type="AlphaFoldDB" id="A0A9W7CNG2"/>
<accession>A0A9W7CNG2</accession>
<proteinExistence type="predicted"/>
<comment type="caution">
    <text evidence="2">The sequence shown here is derived from an EMBL/GenBank/DDBJ whole genome shotgun (WGS) entry which is preliminary data.</text>
</comment>
<evidence type="ECO:0000256" key="1">
    <source>
        <dbReference type="SAM" id="MobiDB-lite"/>
    </source>
</evidence>
<evidence type="ECO:0000313" key="2">
    <source>
        <dbReference type="EMBL" id="GMF32838.1"/>
    </source>
</evidence>
<dbReference type="OrthoDB" id="123032at2759"/>
<gene>
    <name evidence="2" type="ORF">Plil01_001402500</name>
</gene>
<keyword evidence="3" id="KW-1185">Reference proteome</keyword>